<dbReference type="PANTHER" id="PTHR48111:SF17">
    <property type="entry name" value="TRANSCRIPTIONAL REGULATORY PROTEIN YPDB"/>
    <property type="match status" value="1"/>
</dbReference>
<keyword evidence="1" id="KW-0238">DNA-binding</keyword>
<sequence>MKILIVEDDLITGEDLSEAIRERFKFTSLEIIGPVDNYMHAVELINEHSPDIAILDVALDDDMDAGIRLSQYLNQSHPIPTIFLSGLPKKLGFDLAKHSLPLDFIPKPVEMERLMEKIELASIYNFQRNKVENMPNLKNSIQNKSIFITTNHGEITAIPIKNLVLLEADDKLMRAYTADQAAPIHFTSPGLRNFYHSHLYLLKDFYHLGRKYVFSLDHVIQIKDNHVILPRKVSNANEDPYFRLPIPKNGDAKRLLFARLGYKLRGGLGIGDGDN</sequence>
<dbReference type="PANTHER" id="PTHR48111">
    <property type="entry name" value="REGULATOR OF RPOS"/>
    <property type="match status" value="1"/>
</dbReference>
<evidence type="ECO:0000256" key="2">
    <source>
        <dbReference type="PROSITE-ProRule" id="PRU00169"/>
    </source>
</evidence>
<dbReference type="SUPFAM" id="SSF52172">
    <property type="entry name" value="CheY-like"/>
    <property type="match status" value="1"/>
</dbReference>
<dbReference type="RefSeq" id="WP_010855598.1">
    <property type="nucleotide sequence ID" value="NZ_AQHR01000088.1"/>
</dbReference>
<dbReference type="InterPro" id="IPR001789">
    <property type="entry name" value="Sig_transdc_resp-reg_receiver"/>
</dbReference>
<keyword evidence="5" id="KW-1185">Reference proteome</keyword>
<organism evidence="4 5">
    <name type="scientific">Lunatimonas lonarensis</name>
    <dbReference type="NCBI Taxonomy" id="1232681"/>
    <lineage>
        <taxon>Bacteria</taxon>
        <taxon>Pseudomonadati</taxon>
        <taxon>Bacteroidota</taxon>
        <taxon>Cytophagia</taxon>
        <taxon>Cytophagales</taxon>
        <taxon>Cyclobacteriaceae</taxon>
    </lineage>
</organism>
<dbReference type="STRING" id="1232681.ADIS_3465"/>
<dbReference type="GO" id="GO:0006355">
    <property type="term" value="P:regulation of DNA-templated transcription"/>
    <property type="evidence" value="ECO:0007669"/>
    <property type="project" value="TreeGrafter"/>
</dbReference>
<dbReference type="Pfam" id="PF00072">
    <property type="entry name" value="Response_reg"/>
    <property type="match status" value="1"/>
</dbReference>
<dbReference type="EMBL" id="AQHR01000088">
    <property type="protein sequence ID" value="EON76337.1"/>
    <property type="molecule type" value="Genomic_DNA"/>
</dbReference>
<dbReference type="SMART" id="SM00448">
    <property type="entry name" value="REC"/>
    <property type="match status" value="1"/>
</dbReference>
<evidence type="ECO:0000313" key="5">
    <source>
        <dbReference type="Proteomes" id="UP000013909"/>
    </source>
</evidence>
<dbReference type="Gene3D" id="3.40.50.2300">
    <property type="match status" value="1"/>
</dbReference>
<gene>
    <name evidence="4" type="ORF">ADIS_3465</name>
</gene>
<proteinExistence type="predicted"/>
<dbReference type="GO" id="GO:0032993">
    <property type="term" value="C:protein-DNA complex"/>
    <property type="evidence" value="ECO:0007669"/>
    <property type="project" value="TreeGrafter"/>
</dbReference>
<dbReference type="InterPro" id="IPR011006">
    <property type="entry name" value="CheY-like_superfamily"/>
</dbReference>
<dbReference type="GO" id="GO:0000976">
    <property type="term" value="F:transcription cis-regulatory region binding"/>
    <property type="evidence" value="ECO:0007669"/>
    <property type="project" value="TreeGrafter"/>
</dbReference>
<protein>
    <submittedName>
        <fullName evidence="4">Response regulator</fullName>
    </submittedName>
</protein>
<comment type="caution">
    <text evidence="4">The sequence shown here is derived from an EMBL/GenBank/DDBJ whole genome shotgun (WGS) entry which is preliminary data.</text>
</comment>
<evidence type="ECO:0000313" key="4">
    <source>
        <dbReference type="EMBL" id="EON76337.1"/>
    </source>
</evidence>
<evidence type="ECO:0000259" key="3">
    <source>
        <dbReference type="PROSITE" id="PS50110"/>
    </source>
</evidence>
<dbReference type="InterPro" id="IPR039420">
    <property type="entry name" value="WalR-like"/>
</dbReference>
<evidence type="ECO:0000256" key="1">
    <source>
        <dbReference type="ARBA" id="ARBA00023125"/>
    </source>
</evidence>
<accession>R7ZQH7</accession>
<keyword evidence="2" id="KW-0597">Phosphoprotein</keyword>
<feature type="domain" description="Response regulatory" evidence="3">
    <location>
        <begin position="2"/>
        <end position="122"/>
    </location>
</feature>
<dbReference type="GO" id="GO:0005829">
    <property type="term" value="C:cytosol"/>
    <property type="evidence" value="ECO:0007669"/>
    <property type="project" value="TreeGrafter"/>
</dbReference>
<dbReference type="PROSITE" id="PS50110">
    <property type="entry name" value="RESPONSE_REGULATORY"/>
    <property type="match status" value="1"/>
</dbReference>
<dbReference type="OrthoDB" id="1646880at2"/>
<name>R7ZQH7_9BACT</name>
<feature type="modified residue" description="4-aspartylphosphate" evidence="2">
    <location>
        <position position="56"/>
    </location>
</feature>
<dbReference type="Proteomes" id="UP000013909">
    <property type="component" value="Unassembled WGS sequence"/>
</dbReference>
<dbReference type="AlphaFoldDB" id="R7ZQH7"/>
<dbReference type="GO" id="GO:0000156">
    <property type="term" value="F:phosphorelay response regulator activity"/>
    <property type="evidence" value="ECO:0007669"/>
    <property type="project" value="TreeGrafter"/>
</dbReference>
<reference evidence="4 5" key="1">
    <citation type="submission" date="2013-02" db="EMBL/GenBank/DDBJ databases">
        <title>A novel strain isolated from Lonar lake, Maharashtra, India.</title>
        <authorList>
            <person name="Singh A."/>
        </authorList>
    </citation>
    <scope>NUCLEOTIDE SEQUENCE [LARGE SCALE GENOMIC DNA]</scope>
    <source>
        <strain evidence="4 5">AK24</strain>
    </source>
</reference>